<dbReference type="FunFam" id="2.160.20.10:FF:000003">
    <property type="entry name" value="Pectin lyase F"/>
    <property type="match status" value="1"/>
</dbReference>
<evidence type="ECO:0000256" key="3">
    <source>
        <dbReference type="ARBA" id="ARBA00022525"/>
    </source>
</evidence>
<dbReference type="SUPFAM" id="SSF51126">
    <property type="entry name" value="Pectin lyase-like"/>
    <property type="match status" value="1"/>
</dbReference>
<keyword evidence="10 14" id="KW-0624">Polysaccharide degradation</keyword>
<keyword evidence="5" id="KW-1015">Disulfide bond</keyword>
<evidence type="ECO:0000256" key="2">
    <source>
        <dbReference type="ARBA" id="ARBA00010980"/>
    </source>
</evidence>
<dbReference type="SMART" id="SM00656">
    <property type="entry name" value="Amb_all"/>
    <property type="match status" value="1"/>
</dbReference>
<evidence type="ECO:0000256" key="9">
    <source>
        <dbReference type="ARBA" id="ARBA00023316"/>
    </source>
</evidence>
<dbReference type="EC" id="4.2.2.10" evidence="13"/>
<dbReference type="AlphaFoldDB" id="A0A5N5X5Y9"/>
<dbReference type="InterPro" id="IPR002022">
    <property type="entry name" value="Pec_lyase"/>
</dbReference>
<dbReference type="GO" id="GO:0071555">
    <property type="term" value="P:cell wall organization"/>
    <property type="evidence" value="ECO:0007669"/>
    <property type="project" value="UniProtKB-KW"/>
</dbReference>
<evidence type="ECO:0000313" key="17">
    <source>
        <dbReference type="Proteomes" id="UP000326565"/>
    </source>
</evidence>
<dbReference type="GO" id="GO:0000272">
    <property type="term" value="P:polysaccharide catabolic process"/>
    <property type="evidence" value="ECO:0007669"/>
    <property type="project" value="UniProtKB-KW"/>
</dbReference>
<comment type="similarity">
    <text evidence="2 14">Belongs to the polysaccharide lyase 1 family.</text>
</comment>
<keyword evidence="4" id="KW-0732">Signal</keyword>
<name>A0A5N5X5Y9_9EURO</name>
<gene>
    <name evidence="16" type="ORF">BDV29DRAFT_155559</name>
</gene>
<evidence type="ECO:0000256" key="13">
    <source>
        <dbReference type="ARBA" id="ARBA00039082"/>
    </source>
</evidence>
<evidence type="ECO:0000256" key="8">
    <source>
        <dbReference type="ARBA" id="ARBA00023277"/>
    </source>
</evidence>
<dbReference type="EMBL" id="ML732193">
    <property type="protein sequence ID" value="KAB8075475.1"/>
    <property type="molecule type" value="Genomic_DNA"/>
</dbReference>
<keyword evidence="8 14" id="KW-0119">Carbohydrate metabolism</keyword>
<evidence type="ECO:0000256" key="7">
    <source>
        <dbReference type="ARBA" id="ARBA00023239"/>
    </source>
</evidence>
<evidence type="ECO:0000256" key="4">
    <source>
        <dbReference type="ARBA" id="ARBA00022729"/>
    </source>
</evidence>
<comment type="subcellular location">
    <subcellularLocation>
        <location evidence="1 14">Secreted</location>
    </subcellularLocation>
</comment>
<dbReference type="Pfam" id="PF00544">
    <property type="entry name" value="Pectate_lyase_4"/>
    <property type="match status" value="1"/>
</dbReference>
<reference evidence="16 17" key="1">
    <citation type="submission" date="2019-04" db="EMBL/GenBank/DDBJ databases">
        <title>Friends and foes A comparative genomics study of 23 Aspergillus species from section Flavi.</title>
        <authorList>
            <consortium name="DOE Joint Genome Institute"/>
            <person name="Kjaerbolling I."/>
            <person name="Vesth T."/>
            <person name="Frisvad J.C."/>
            <person name="Nybo J.L."/>
            <person name="Theobald S."/>
            <person name="Kildgaard S."/>
            <person name="Isbrandt T."/>
            <person name="Kuo A."/>
            <person name="Sato A."/>
            <person name="Lyhne E.K."/>
            <person name="Kogle M.E."/>
            <person name="Wiebenga A."/>
            <person name="Kun R.S."/>
            <person name="Lubbers R.J."/>
            <person name="Makela M.R."/>
            <person name="Barry K."/>
            <person name="Chovatia M."/>
            <person name="Clum A."/>
            <person name="Daum C."/>
            <person name="Haridas S."/>
            <person name="He G."/>
            <person name="LaButti K."/>
            <person name="Lipzen A."/>
            <person name="Mondo S."/>
            <person name="Riley R."/>
            <person name="Salamov A."/>
            <person name="Simmons B.A."/>
            <person name="Magnuson J.K."/>
            <person name="Henrissat B."/>
            <person name="Mortensen U.H."/>
            <person name="Larsen T.O."/>
            <person name="Devries R.P."/>
            <person name="Grigoriev I.V."/>
            <person name="Machida M."/>
            <person name="Baker S.E."/>
            <person name="Andersen M.R."/>
        </authorList>
    </citation>
    <scope>NUCLEOTIDE SEQUENCE [LARGE SCALE GENOMIC DNA]</scope>
    <source>
        <strain evidence="16 17">CBS 151.66</strain>
    </source>
</reference>
<dbReference type="Proteomes" id="UP000326565">
    <property type="component" value="Unassembled WGS sequence"/>
</dbReference>
<evidence type="ECO:0000256" key="10">
    <source>
        <dbReference type="ARBA" id="ARBA00023326"/>
    </source>
</evidence>
<evidence type="ECO:0000259" key="15">
    <source>
        <dbReference type="SMART" id="SM00656"/>
    </source>
</evidence>
<evidence type="ECO:0000256" key="1">
    <source>
        <dbReference type="ARBA" id="ARBA00004613"/>
    </source>
</evidence>
<proteinExistence type="inferred from homology"/>
<sequence>MLAALLLSPVNAAGVTGSAFGFAQGTTGGGSAKPATPSSLDELKKWITDDVARVILIDREWDFTSTEGTTSGKCCSKTTTTKCPGGTSAGQAWIQDNCDDGAWIACTYNNAAKTPLDVGSNKSIVGVGNKGVLKGKGLRITGGNNNVIIQNIHITNLNPQYVWGGDALTLDGTDYVWVDHNKFSLIGRQMIVSGWNKGGHITISNNEFDGVTEWSAGCNGKHYWSLLLLGLEDWYTFAGNWLHDLSGRAPHMGTDYTKSKIYFHGVNNYFQDIDGHAFDVDTNTWLLLEGNYFENVKTPMTDTSLKSGAQLYNTKTVEAASGCLSPLKYICEWNRQSSNTGTWPDRTDNSVLTGFANYKESLIGHTGVAGVPANVTANAGVGKL</sequence>
<comment type="catalytic activity">
    <reaction evidence="11">
        <text>Eliminative cleavage of (1-&gt;4)-alpha-D-galacturonan methyl ester to give oligosaccharides with 4-deoxy-6-O-methyl-alpha-D-galact-4-enuronosyl groups at their non-reducing ends.</text>
        <dbReference type="EC" id="4.2.2.10"/>
    </reaction>
</comment>
<dbReference type="Gene3D" id="2.160.20.10">
    <property type="entry name" value="Single-stranded right-handed beta-helix, Pectin lyase-like"/>
    <property type="match status" value="1"/>
</dbReference>
<protein>
    <recommendedName>
        <fullName evidence="13">pectin lyase</fullName>
        <ecNumber evidence="13">4.2.2.10</ecNumber>
    </recommendedName>
</protein>
<dbReference type="InterPro" id="IPR012334">
    <property type="entry name" value="Pectin_lyas_fold"/>
</dbReference>
<keyword evidence="6" id="KW-0325">Glycoprotein</keyword>
<evidence type="ECO:0000256" key="14">
    <source>
        <dbReference type="RuleBase" id="RU361173"/>
    </source>
</evidence>
<dbReference type="InterPro" id="IPR011050">
    <property type="entry name" value="Pectin_lyase_fold/virulence"/>
</dbReference>
<comment type="function">
    <text evidence="12">Pectinolytic enzymes consist of four classes of enzymes: pectin lyase, polygalacturonase, pectin methylesterase and rhamnogalacturonase. Among pectinolytic enzymes, pectin lyase is the most important in depolymerization of pectin, since it cleaves internal glycosidic bonds of highly methylated pectins.</text>
</comment>
<feature type="domain" description="Pectate lyase" evidence="15">
    <location>
        <begin position="87"/>
        <end position="299"/>
    </location>
</feature>
<evidence type="ECO:0000256" key="5">
    <source>
        <dbReference type="ARBA" id="ARBA00023157"/>
    </source>
</evidence>
<keyword evidence="3 14" id="KW-0964">Secreted</keyword>
<accession>A0A5N5X5Y9</accession>
<dbReference type="GO" id="GO:0005576">
    <property type="term" value="C:extracellular region"/>
    <property type="evidence" value="ECO:0007669"/>
    <property type="project" value="UniProtKB-SubCell"/>
</dbReference>
<keyword evidence="17" id="KW-1185">Reference proteome</keyword>
<evidence type="ECO:0000313" key="16">
    <source>
        <dbReference type="EMBL" id="KAB8075475.1"/>
    </source>
</evidence>
<evidence type="ECO:0000256" key="6">
    <source>
        <dbReference type="ARBA" id="ARBA00023180"/>
    </source>
</evidence>
<evidence type="ECO:0000256" key="11">
    <source>
        <dbReference type="ARBA" id="ARBA00036818"/>
    </source>
</evidence>
<dbReference type="GO" id="GO:0030570">
    <property type="term" value="F:pectate lyase activity"/>
    <property type="evidence" value="ECO:0007669"/>
    <property type="project" value="InterPro"/>
</dbReference>
<dbReference type="PANTHER" id="PTHR31683:SF67">
    <property type="entry name" value="PECTIN LYASE F-RELATED"/>
    <property type="match status" value="1"/>
</dbReference>
<keyword evidence="9" id="KW-0961">Cell wall biogenesis/degradation</keyword>
<keyword evidence="7 14" id="KW-0456">Lyase</keyword>
<dbReference type="InterPro" id="IPR045032">
    <property type="entry name" value="PEL"/>
</dbReference>
<dbReference type="PANTHER" id="PTHR31683">
    <property type="entry name" value="PECTATE LYASE 18-RELATED"/>
    <property type="match status" value="1"/>
</dbReference>
<organism evidence="16 17">
    <name type="scientific">Aspergillus leporis</name>
    <dbReference type="NCBI Taxonomy" id="41062"/>
    <lineage>
        <taxon>Eukaryota</taxon>
        <taxon>Fungi</taxon>
        <taxon>Dikarya</taxon>
        <taxon>Ascomycota</taxon>
        <taxon>Pezizomycotina</taxon>
        <taxon>Eurotiomycetes</taxon>
        <taxon>Eurotiomycetidae</taxon>
        <taxon>Eurotiales</taxon>
        <taxon>Aspergillaceae</taxon>
        <taxon>Aspergillus</taxon>
        <taxon>Aspergillus subgen. Circumdati</taxon>
    </lineage>
</organism>
<dbReference type="GO" id="GO:0047490">
    <property type="term" value="F:pectin lyase activity"/>
    <property type="evidence" value="ECO:0007669"/>
    <property type="project" value="UniProtKB-EC"/>
</dbReference>
<dbReference type="OrthoDB" id="2019149at2759"/>
<evidence type="ECO:0000256" key="12">
    <source>
        <dbReference type="ARBA" id="ARBA00037631"/>
    </source>
</evidence>